<keyword evidence="2" id="KW-1185">Reference proteome</keyword>
<protein>
    <submittedName>
        <fullName evidence="1">Uncharacterized protein</fullName>
    </submittedName>
</protein>
<evidence type="ECO:0000313" key="2">
    <source>
        <dbReference type="Proteomes" id="UP000188354"/>
    </source>
</evidence>
<reference evidence="1 2" key="1">
    <citation type="journal article" date="2017" name="Plant Biotechnol. J.">
        <title>A comprehensive draft genome sequence for lupin (Lupinus angustifolius), an emerging health food: insights into plant-microbe interactions and legume evolution.</title>
        <authorList>
            <person name="Hane J.K."/>
            <person name="Ming Y."/>
            <person name="Kamphuis L.G."/>
            <person name="Nelson M.N."/>
            <person name="Garg G."/>
            <person name="Atkins C.A."/>
            <person name="Bayer P.E."/>
            <person name="Bravo A."/>
            <person name="Bringans S."/>
            <person name="Cannon S."/>
            <person name="Edwards D."/>
            <person name="Foley R."/>
            <person name="Gao L.L."/>
            <person name="Harrison M.J."/>
            <person name="Huang W."/>
            <person name="Hurgobin B."/>
            <person name="Li S."/>
            <person name="Liu C.W."/>
            <person name="McGrath A."/>
            <person name="Morahan G."/>
            <person name="Murray J."/>
            <person name="Weller J."/>
            <person name="Jian J."/>
            <person name="Singh K.B."/>
        </authorList>
    </citation>
    <scope>NUCLEOTIDE SEQUENCE [LARGE SCALE GENOMIC DNA]</scope>
    <source>
        <strain evidence="2">cv. Tanjil</strain>
        <tissue evidence="1">Whole plant</tissue>
    </source>
</reference>
<evidence type="ECO:0000313" key="1">
    <source>
        <dbReference type="EMBL" id="OIW05170.1"/>
    </source>
</evidence>
<dbReference type="AlphaFoldDB" id="A0A1J7HFF4"/>
<organism evidence="1 2">
    <name type="scientific">Lupinus angustifolius</name>
    <name type="common">Narrow-leaved blue lupine</name>
    <dbReference type="NCBI Taxonomy" id="3871"/>
    <lineage>
        <taxon>Eukaryota</taxon>
        <taxon>Viridiplantae</taxon>
        <taxon>Streptophyta</taxon>
        <taxon>Embryophyta</taxon>
        <taxon>Tracheophyta</taxon>
        <taxon>Spermatophyta</taxon>
        <taxon>Magnoliopsida</taxon>
        <taxon>eudicotyledons</taxon>
        <taxon>Gunneridae</taxon>
        <taxon>Pentapetalae</taxon>
        <taxon>rosids</taxon>
        <taxon>fabids</taxon>
        <taxon>Fabales</taxon>
        <taxon>Fabaceae</taxon>
        <taxon>Papilionoideae</taxon>
        <taxon>50 kb inversion clade</taxon>
        <taxon>genistoids sensu lato</taxon>
        <taxon>core genistoids</taxon>
        <taxon>Genisteae</taxon>
        <taxon>Lupinus</taxon>
    </lineage>
</organism>
<dbReference type="Gramene" id="OIW05170">
    <property type="protein sequence ID" value="OIW05170"/>
    <property type="gene ID" value="TanjilG_19801"/>
</dbReference>
<sequence>MYSRHRSPQFNTEFQLTWRTTSSLTIMFSQPSEESDNFNIKQHHNLHVSLLSFTLTYKLVKRVSRTEANQLSLTLGTHRHLS</sequence>
<dbReference type="EMBL" id="CM007369">
    <property type="protein sequence ID" value="OIW05170.1"/>
    <property type="molecule type" value="Genomic_DNA"/>
</dbReference>
<dbReference type="Proteomes" id="UP000188354">
    <property type="component" value="Chromosome LG09"/>
</dbReference>
<proteinExistence type="predicted"/>
<gene>
    <name evidence="1" type="ORF">TanjilG_19801</name>
</gene>
<accession>A0A1J7HFF4</accession>
<name>A0A1J7HFF4_LUPAN</name>